<accession>A0A6V8MIZ6</accession>
<evidence type="ECO:0000256" key="6">
    <source>
        <dbReference type="PROSITE-ProRule" id="PRU10015"/>
    </source>
</evidence>
<evidence type="ECO:0000256" key="3">
    <source>
        <dbReference type="ARBA" id="ARBA00022679"/>
    </source>
</evidence>
<evidence type="ECO:0000256" key="1">
    <source>
        <dbReference type="ARBA" id="ARBA00022485"/>
    </source>
</evidence>
<keyword evidence="1" id="KW-0411">Iron-sulfur</keyword>
<feature type="binding site" evidence="5">
    <location>
        <position position="370"/>
    </location>
    <ligand>
        <name>S-adenosyl-L-methionine</name>
        <dbReference type="ChEBI" id="CHEBI:59789"/>
    </ligand>
</feature>
<dbReference type="InterPro" id="IPR030390">
    <property type="entry name" value="MeTrfase_TrmA_AS"/>
</dbReference>
<dbReference type="CDD" id="cd02440">
    <property type="entry name" value="AdoMet_MTases"/>
    <property type="match status" value="1"/>
</dbReference>
<dbReference type="PANTHER" id="PTHR11061">
    <property type="entry name" value="RNA M5U METHYLTRANSFERASE"/>
    <property type="match status" value="1"/>
</dbReference>
<keyword evidence="1" id="KW-0004">4Fe-4S</keyword>
<feature type="active site" evidence="6">
    <location>
        <position position="395"/>
    </location>
</feature>
<dbReference type="PROSITE" id="PS01230">
    <property type="entry name" value="TRMA_1"/>
    <property type="match status" value="1"/>
</dbReference>
<dbReference type="PROSITE" id="PS51687">
    <property type="entry name" value="SAM_MT_RNA_M5U"/>
    <property type="match status" value="1"/>
</dbReference>
<dbReference type="FunFam" id="3.40.50.150:FF:000009">
    <property type="entry name" value="23S rRNA (Uracil(1939)-C(5))-methyltransferase RlmD"/>
    <property type="match status" value="1"/>
</dbReference>
<feature type="domain" description="TRAM" evidence="7">
    <location>
        <begin position="1"/>
        <end position="55"/>
    </location>
</feature>
<feature type="binding site" evidence="5">
    <location>
        <position position="272"/>
    </location>
    <ligand>
        <name>S-adenosyl-L-methionine</name>
        <dbReference type="ChEBI" id="CHEBI:59789"/>
    </ligand>
</feature>
<keyword evidence="3 5" id="KW-0808">Transferase</keyword>
<keyword evidence="9" id="KW-1185">Reference proteome</keyword>
<protein>
    <submittedName>
        <fullName evidence="8">Putative RNA methyltransferase</fullName>
    </submittedName>
</protein>
<keyword evidence="4 5" id="KW-0949">S-adenosyl-L-methionine</keyword>
<evidence type="ECO:0000259" key="7">
    <source>
        <dbReference type="PROSITE" id="PS50926"/>
    </source>
</evidence>
<evidence type="ECO:0000256" key="5">
    <source>
        <dbReference type="PROSITE-ProRule" id="PRU01024"/>
    </source>
</evidence>
<dbReference type="Gene3D" id="3.40.50.150">
    <property type="entry name" value="Vaccinia Virus protein VP39"/>
    <property type="match status" value="1"/>
</dbReference>
<keyword evidence="1" id="KW-0408">Iron</keyword>
<dbReference type="InterPro" id="IPR030391">
    <property type="entry name" value="MeTrfase_TrmA_CS"/>
</dbReference>
<dbReference type="GO" id="GO:0051539">
    <property type="term" value="F:4 iron, 4 sulfur cluster binding"/>
    <property type="evidence" value="ECO:0007669"/>
    <property type="project" value="UniProtKB-KW"/>
</dbReference>
<dbReference type="Gene3D" id="2.40.50.140">
    <property type="entry name" value="Nucleic acid-binding proteins"/>
    <property type="match status" value="1"/>
</dbReference>
<dbReference type="SUPFAM" id="SSF50249">
    <property type="entry name" value="Nucleic acid-binding proteins"/>
    <property type="match status" value="1"/>
</dbReference>
<evidence type="ECO:0000313" key="8">
    <source>
        <dbReference type="EMBL" id="GFO59927.1"/>
    </source>
</evidence>
<dbReference type="Pfam" id="PF05958">
    <property type="entry name" value="tRNA_U5-meth_tr"/>
    <property type="match status" value="1"/>
</dbReference>
<dbReference type="InterPro" id="IPR012340">
    <property type="entry name" value="NA-bd_OB-fold"/>
</dbReference>
<dbReference type="NCBIfam" id="TIGR00479">
    <property type="entry name" value="rumA"/>
    <property type="match status" value="1"/>
</dbReference>
<feature type="binding site" evidence="5">
    <location>
        <position position="301"/>
    </location>
    <ligand>
        <name>S-adenosyl-L-methionine</name>
        <dbReference type="ChEBI" id="CHEBI:59789"/>
    </ligand>
</feature>
<dbReference type="Gene3D" id="2.40.50.1070">
    <property type="match status" value="1"/>
</dbReference>
<dbReference type="Proteomes" id="UP000556026">
    <property type="component" value="Unassembled WGS sequence"/>
</dbReference>
<dbReference type="PANTHER" id="PTHR11061:SF49">
    <property type="entry name" value="23S RRNA (URACIL(1939)-C(5))-METHYLTRANSFERASE RLMD"/>
    <property type="match status" value="1"/>
</dbReference>
<feature type="binding site" evidence="5">
    <location>
        <position position="322"/>
    </location>
    <ligand>
        <name>S-adenosyl-L-methionine</name>
        <dbReference type="ChEBI" id="CHEBI:59789"/>
    </ligand>
</feature>
<dbReference type="GO" id="GO:0070475">
    <property type="term" value="P:rRNA base methylation"/>
    <property type="evidence" value="ECO:0007669"/>
    <property type="project" value="TreeGrafter"/>
</dbReference>
<evidence type="ECO:0000256" key="4">
    <source>
        <dbReference type="ARBA" id="ARBA00022691"/>
    </source>
</evidence>
<dbReference type="PROSITE" id="PS50926">
    <property type="entry name" value="TRAM"/>
    <property type="match status" value="1"/>
</dbReference>
<dbReference type="AlphaFoldDB" id="A0A6V8MIZ6"/>
<dbReference type="Pfam" id="PF01938">
    <property type="entry name" value="TRAM"/>
    <property type="match status" value="1"/>
</dbReference>
<dbReference type="InterPro" id="IPR029063">
    <property type="entry name" value="SAM-dependent_MTases_sf"/>
</dbReference>
<dbReference type="EMBL" id="BLXX01000006">
    <property type="protein sequence ID" value="GFO59927.1"/>
    <property type="molecule type" value="Genomic_DNA"/>
</dbReference>
<dbReference type="InterPro" id="IPR002792">
    <property type="entry name" value="TRAM_dom"/>
</dbReference>
<comment type="similarity">
    <text evidence="5">Belongs to the class I-like SAM-binding methyltransferase superfamily. RNA M5U methyltransferase family.</text>
</comment>
<comment type="caution">
    <text evidence="8">The sequence shown here is derived from an EMBL/GenBank/DDBJ whole genome shotgun (WGS) entry which is preliminary data.</text>
</comment>
<reference evidence="9" key="1">
    <citation type="submission" date="2020-06" db="EMBL/GenBank/DDBJ databases">
        <title>Draft genomic sequence of Geomonas sp. Red330.</title>
        <authorList>
            <person name="Itoh H."/>
            <person name="Zhenxing X."/>
            <person name="Ushijima N."/>
            <person name="Masuda Y."/>
            <person name="Shiratori Y."/>
            <person name="Senoo K."/>
        </authorList>
    </citation>
    <scope>NUCLEOTIDE SEQUENCE [LARGE SCALE GENOMIC DNA]</scope>
    <source>
        <strain evidence="9">Red330</strain>
    </source>
</reference>
<keyword evidence="2 5" id="KW-0489">Methyltransferase</keyword>
<dbReference type="RefSeq" id="WP_183354754.1">
    <property type="nucleotide sequence ID" value="NZ_BLXX01000006.1"/>
</dbReference>
<evidence type="ECO:0000256" key="2">
    <source>
        <dbReference type="ARBA" id="ARBA00022603"/>
    </source>
</evidence>
<dbReference type="PROSITE" id="PS01231">
    <property type="entry name" value="TRMA_2"/>
    <property type="match status" value="1"/>
</dbReference>
<dbReference type="InterPro" id="IPR010280">
    <property type="entry name" value="U5_MeTrfase_fam"/>
</dbReference>
<organism evidence="8 9">
    <name type="scientific">Geomonas silvestris</name>
    <dbReference type="NCBI Taxonomy" id="2740184"/>
    <lineage>
        <taxon>Bacteria</taxon>
        <taxon>Pseudomonadati</taxon>
        <taxon>Thermodesulfobacteriota</taxon>
        <taxon>Desulfuromonadia</taxon>
        <taxon>Geobacterales</taxon>
        <taxon>Geobacteraceae</taxon>
        <taxon>Geomonas</taxon>
    </lineage>
</organism>
<gene>
    <name evidence="8" type="ORF">GMST_22520</name>
</gene>
<dbReference type="GO" id="GO:0070041">
    <property type="term" value="F:rRNA (uridine-C5-)-methyltransferase activity"/>
    <property type="evidence" value="ECO:0007669"/>
    <property type="project" value="TreeGrafter"/>
</dbReference>
<dbReference type="SUPFAM" id="SSF53335">
    <property type="entry name" value="S-adenosyl-L-methionine-dependent methyltransferases"/>
    <property type="match status" value="1"/>
</dbReference>
<keyword evidence="1" id="KW-0479">Metal-binding</keyword>
<name>A0A6V8MIZ6_9BACT</name>
<feature type="active site" description="Nucleophile" evidence="5">
    <location>
        <position position="395"/>
    </location>
</feature>
<evidence type="ECO:0000313" key="9">
    <source>
        <dbReference type="Proteomes" id="UP000556026"/>
    </source>
</evidence>
<sequence>MAEAEITIEKLSYGGAGFGRLEGKACFVPFTAPGDRVRIGLVKEKRSFVEGELLELCDPSPLRVAAPCPVFGRCGGCDWQFLPYAEQLAQKGAIFSETLQRIGRVPSEAVLPVLPSPNEYGYRSRIQLKLAHLKERSILGFFQAGSHRVVDASCGCQIADPLLNRMADQFRALLLRLPKVRALSQIDLSIGADDQGIAVVHLEPGAAGALKEAFSARRAELPSVSGLFLRSGAKARVEKVFGIESLAYRVPAGFLPGSPELVLRFGRGGFSQVNYPQNLELIAAVHRFARLSGTERVLDLYCGNGNISLPLATYAASVLGVEGYAPSIEDARANAAANGIANARFEVGDVARVVGRLATEGERFDLVVLDPPRSGAEAAGEIARLAPWRIVYVSCDPPTLARDLALLAENGYRVAASQPVDMFPQTYHLESVTLLERL</sequence>
<proteinExistence type="inferred from homology"/>